<feature type="signal peptide" evidence="1">
    <location>
        <begin position="1"/>
        <end position="20"/>
    </location>
</feature>
<comment type="caution">
    <text evidence="3">The sequence shown here is derived from an EMBL/GenBank/DDBJ whole genome shotgun (WGS) entry which is preliminary data.</text>
</comment>
<dbReference type="InterPro" id="IPR057744">
    <property type="entry name" value="OTAase-like"/>
</dbReference>
<dbReference type="PANTHER" id="PTHR43135:SF3">
    <property type="entry name" value="ALPHA-D-RIBOSE 1-METHYLPHOSPHONATE 5-TRIPHOSPHATE DIPHOSPHATASE"/>
    <property type="match status" value="1"/>
</dbReference>
<dbReference type="InterPro" id="IPR051781">
    <property type="entry name" value="Metallo-dep_Hydrolase"/>
</dbReference>
<accession>A0A9X0RDA9</accession>
<dbReference type="AlphaFoldDB" id="A0A9X0RDA9"/>
<organism evidence="3 4">
    <name type="scientific">Vibrio metschnikovii</name>
    <dbReference type="NCBI Taxonomy" id="28172"/>
    <lineage>
        <taxon>Bacteria</taxon>
        <taxon>Pseudomonadati</taxon>
        <taxon>Pseudomonadota</taxon>
        <taxon>Gammaproteobacteria</taxon>
        <taxon>Vibrionales</taxon>
        <taxon>Vibrionaceae</taxon>
        <taxon>Vibrio</taxon>
    </lineage>
</organism>
<feature type="domain" description="Amidohydrolase-related" evidence="2">
    <location>
        <begin position="76"/>
        <end position="434"/>
    </location>
</feature>
<dbReference type="Gene3D" id="3.20.20.140">
    <property type="entry name" value="Metal-dependent hydrolases"/>
    <property type="match status" value="1"/>
</dbReference>
<dbReference type="SUPFAM" id="SSF51338">
    <property type="entry name" value="Composite domain of metallo-dependent hydrolases"/>
    <property type="match status" value="1"/>
</dbReference>
<evidence type="ECO:0000313" key="4">
    <source>
        <dbReference type="Proteomes" id="UP000615796"/>
    </source>
</evidence>
<proteinExistence type="predicted"/>
<name>A0A9X0RDA9_VIBME</name>
<dbReference type="Gene3D" id="2.30.40.10">
    <property type="entry name" value="Urease, subunit C, domain 1"/>
    <property type="match status" value="1"/>
</dbReference>
<dbReference type="Pfam" id="PF01979">
    <property type="entry name" value="Amidohydro_1"/>
    <property type="match status" value="1"/>
</dbReference>
<evidence type="ECO:0000259" key="2">
    <source>
        <dbReference type="Pfam" id="PF01979"/>
    </source>
</evidence>
<dbReference type="SUPFAM" id="SSF51556">
    <property type="entry name" value="Metallo-dependent hydrolases"/>
    <property type="match status" value="1"/>
</dbReference>
<feature type="chain" id="PRO_5040798522" evidence="1">
    <location>
        <begin position="21"/>
        <end position="439"/>
    </location>
</feature>
<keyword evidence="4" id="KW-1185">Reference proteome</keyword>
<sequence>MNKPFWLLLGVSVLATPAFAAQYVFKNVQVFDGRQATLSAAKNVYVQDNLISKIEDYQALNVTDPNTIVIDGQGKTLMPGLIDAHTHLMLAALPQQTLMLADQGFINIVAAKTAADMLQRGYTSVRDLGGPIFGLKMAIDKQITTGPRIWPAGAFISQTGGHGDFRLPNELITPDSKKRTVSVTSGTSAIADSPDEVRQHVREQLALGASQIKLMAGGGASSFYDPIDVTQYSVAEIRAATEAAENWGTYVTVHAYTPRSINQAIDGGVKSIEHGQLIDEKTAKRMAKEGIWWSLQPFTSERKSSFAEGSPQRMKQKMVEQGTDRAYRLAKKHQVKVAWGTDILFSAEKLKGQTQLLSIMTRWYTPAEVLKMATYDNAQLLMLSGERAPYQGKLGVIEAGALADLLIVNGNPLQDLTILEATDNLQLIMKDGRIYKNTL</sequence>
<protein>
    <submittedName>
        <fullName evidence="3">Amidohydrolase family protein</fullName>
    </submittedName>
</protein>
<keyword evidence="1" id="KW-0732">Signal</keyword>
<dbReference type="InterPro" id="IPR032466">
    <property type="entry name" value="Metal_Hydrolase"/>
</dbReference>
<dbReference type="CDD" id="cd01299">
    <property type="entry name" value="Met_dep_hydrolase_A"/>
    <property type="match status" value="1"/>
</dbReference>
<evidence type="ECO:0000313" key="3">
    <source>
        <dbReference type="EMBL" id="MBC5852821.1"/>
    </source>
</evidence>
<dbReference type="EMBL" id="JACRUP010000019">
    <property type="protein sequence ID" value="MBC5852821.1"/>
    <property type="molecule type" value="Genomic_DNA"/>
</dbReference>
<dbReference type="InterPro" id="IPR006680">
    <property type="entry name" value="Amidohydro-rel"/>
</dbReference>
<evidence type="ECO:0000256" key="1">
    <source>
        <dbReference type="SAM" id="SignalP"/>
    </source>
</evidence>
<dbReference type="InterPro" id="IPR011059">
    <property type="entry name" value="Metal-dep_hydrolase_composite"/>
</dbReference>
<dbReference type="RefSeq" id="WP_187027080.1">
    <property type="nucleotide sequence ID" value="NZ_JACRUP010000019.1"/>
</dbReference>
<dbReference type="GO" id="GO:0016810">
    <property type="term" value="F:hydrolase activity, acting on carbon-nitrogen (but not peptide) bonds"/>
    <property type="evidence" value="ECO:0007669"/>
    <property type="project" value="InterPro"/>
</dbReference>
<dbReference type="PANTHER" id="PTHR43135">
    <property type="entry name" value="ALPHA-D-RIBOSE 1-METHYLPHOSPHONATE 5-TRIPHOSPHATE DIPHOSPHATASE"/>
    <property type="match status" value="1"/>
</dbReference>
<gene>
    <name evidence="3" type="ORF">H8Q88_18110</name>
</gene>
<dbReference type="Proteomes" id="UP000615796">
    <property type="component" value="Unassembled WGS sequence"/>
</dbReference>
<reference evidence="3" key="1">
    <citation type="submission" date="2020-08" db="EMBL/GenBank/DDBJ databases">
        <title>Genome Sequencing and Pan-Genome Analysis of Migratory bird Vibrio Strains, Inner Mongolia.</title>
        <authorList>
            <person name="Zheng L."/>
        </authorList>
    </citation>
    <scope>NUCLEOTIDE SEQUENCE</scope>
    <source>
        <strain evidence="3">M13F</strain>
    </source>
</reference>